<dbReference type="Pfam" id="PF01321">
    <property type="entry name" value="Creatinase_N"/>
    <property type="match status" value="1"/>
</dbReference>
<dbReference type="EMBL" id="FPKU01000001">
    <property type="protein sequence ID" value="SFZ83753.1"/>
    <property type="molecule type" value="Genomic_DNA"/>
</dbReference>
<feature type="domain" description="Peptidase M24" evidence="1">
    <location>
        <begin position="157"/>
        <end position="357"/>
    </location>
</feature>
<dbReference type="InterPro" id="IPR000587">
    <property type="entry name" value="Creatinase_N"/>
</dbReference>
<name>A0A1K2HX21_9HYPH</name>
<dbReference type="PANTHER" id="PTHR46112:SF2">
    <property type="entry name" value="XAA-PRO AMINOPEPTIDASE P-RELATED"/>
    <property type="match status" value="1"/>
</dbReference>
<accession>A0A1K2HX21</accession>
<keyword evidence="4" id="KW-1185">Reference proteome</keyword>
<dbReference type="Gene3D" id="3.90.230.10">
    <property type="entry name" value="Creatinase/methionine aminopeptidase superfamily"/>
    <property type="match status" value="1"/>
</dbReference>
<dbReference type="CDD" id="cd01066">
    <property type="entry name" value="APP_MetAP"/>
    <property type="match status" value="1"/>
</dbReference>
<dbReference type="PANTHER" id="PTHR46112">
    <property type="entry name" value="AMINOPEPTIDASE"/>
    <property type="match status" value="1"/>
</dbReference>
<dbReference type="InterPro" id="IPR000994">
    <property type="entry name" value="Pept_M24"/>
</dbReference>
<dbReference type="RefSeq" id="WP_177282455.1">
    <property type="nucleotide sequence ID" value="NZ_FPKU01000001.1"/>
</dbReference>
<dbReference type="AlphaFoldDB" id="A0A1K2HX21"/>
<gene>
    <name evidence="3" type="ORF">SAMN02983003_1826</name>
</gene>
<dbReference type="SUPFAM" id="SSF53092">
    <property type="entry name" value="Creatinase/prolidase N-terminal domain"/>
    <property type="match status" value="1"/>
</dbReference>
<organism evidence="3 4">
    <name type="scientific">Devosia enhydra</name>
    <dbReference type="NCBI Taxonomy" id="665118"/>
    <lineage>
        <taxon>Bacteria</taxon>
        <taxon>Pseudomonadati</taxon>
        <taxon>Pseudomonadota</taxon>
        <taxon>Alphaproteobacteria</taxon>
        <taxon>Hyphomicrobiales</taxon>
        <taxon>Devosiaceae</taxon>
        <taxon>Devosia</taxon>
    </lineage>
</organism>
<evidence type="ECO:0000259" key="2">
    <source>
        <dbReference type="Pfam" id="PF01321"/>
    </source>
</evidence>
<dbReference type="InterPro" id="IPR050659">
    <property type="entry name" value="Peptidase_M24B"/>
</dbReference>
<dbReference type="STRING" id="665118.SAMN02983003_1826"/>
<reference evidence="3 4" key="1">
    <citation type="submission" date="2016-11" db="EMBL/GenBank/DDBJ databases">
        <authorList>
            <person name="Jaros S."/>
            <person name="Januszkiewicz K."/>
            <person name="Wedrychowicz H."/>
        </authorList>
    </citation>
    <scope>NUCLEOTIDE SEQUENCE [LARGE SCALE GENOMIC DNA]</scope>
    <source>
        <strain evidence="3 4">ATCC 23634</strain>
    </source>
</reference>
<dbReference type="InterPro" id="IPR036005">
    <property type="entry name" value="Creatinase/aminopeptidase-like"/>
</dbReference>
<feature type="domain" description="Creatinase N-terminal" evidence="2">
    <location>
        <begin position="12"/>
        <end position="147"/>
    </location>
</feature>
<dbReference type="Gene3D" id="3.40.350.10">
    <property type="entry name" value="Creatinase/prolidase N-terminal domain"/>
    <property type="match status" value="1"/>
</dbReference>
<dbReference type="SUPFAM" id="SSF55920">
    <property type="entry name" value="Creatinase/aminopeptidase"/>
    <property type="match status" value="1"/>
</dbReference>
<dbReference type="InterPro" id="IPR029149">
    <property type="entry name" value="Creatin/AminoP/Spt16_N"/>
</dbReference>
<protein>
    <submittedName>
        <fullName evidence="3">Creatinase/Prolidase N-terminal domain-containing protein</fullName>
    </submittedName>
</protein>
<evidence type="ECO:0000259" key="1">
    <source>
        <dbReference type="Pfam" id="PF00557"/>
    </source>
</evidence>
<sequence>MSHGLNPAAGANVQSLIGELGLEAIAATSPENFGYVTGAHVPTARTIPTRHGFAVTTASGKQFLVVVNLEKNLLSSETPISDIRTYVEFTDQPVERFAEELRAEGLGKGRIGLDLHYLPAAAFMLLRNALPQAQFVDTTAALGAFRAHKSDAEVAILEKAAKGTHKAVLDAMEAARVGETEKVISDRIAANMIANGADGTAFMCFGSGKYTHLFHAPAFDWAHVSEGDIIRFDVGGQYGAWSSDFARTYSAGSPTDLQKQTYSTLIDIETATIDIIRPGILAEDVFFFCRDQFKKHGLQFYMPHVGHSFGLELHEAPMLRAGEKTVLKPGMVFNIEPSTFDENRVAYHTEDLLVVTETGYRLLTLGLAPREIPVIGQKIVY</sequence>
<dbReference type="Proteomes" id="UP000183447">
    <property type="component" value="Unassembled WGS sequence"/>
</dbReference>
<proteinExistence type="predicted"/>
<dbReference type="Pfam" id="PF00557">
    <property type="entry name" value="Peptidase_M24"/>
    <property type="match status" value="1"/>
</dbReference>
<evidence type="ECO:0000313" key="3">
    <source>
        <dbReference type="EMBL" id="SFZ83753.1"/>
    </source>
</evidence>
<evidence type="ECO:0000313" key="4">
    <source>
        <dbReference type="Proteomes" id="UP000183447"/>
    </source>
</evidence>